<organism evidence="1 2">
    <name type="scientific">Lolliginicoccus lacisalsi</name>
    <dbReference type="NCBI Taxonomy" id="2742202"/>
    <lineage>
        <taxon>Bacteria</taxon>
        <taxon>Bacillati</taxon>
        <taxon>Actinomycetota</taxon>
        <taxon>Actinomycetes</taxon>
        <taxon>Mycobacteriales</taxon>
        <taxon>Hoyosellaceae</taxon>
        <taxon>Lolliginicoccus</taxon>
    </lineage>
</organism>
<dbReference type="RefSeq" id="WP_192040048.1">
    <property type="nucleotide sequence ID" value="NZ_JACYWE010000009.1"/>
</dbReference>
<accession>A0A927JEE7</accession>
<protein>
    <recommendedName>
        <fullName evidence="3">Sulfotransferase domain-containing protein</fullName>
    </recommendedName>
</protein>
<comment type="caution">
    <text evidence="1">The sequence shown here is derived from an EMBL/GenBank/DDBJ whole genome shotgun (WGS) entry which is preliminary data.</text>
</comment>
<dbReference type="Proteomes" id="UP000642993">
    <property type="component" value="Unassembled WGS sequence"/>
</dbReference>
<evidence type="ECO:0000313" key="1">
    <source>
        <dbReference type="EMBL" id="MBD8507583.1"/>
    </source>
</evidence>
<evidence type="ECO:0000313" key="2">
    <source>
        <dbReference type="Proteomes" id="UP000642993"/>
    </source>
</evidence>
<evidence type="ECO:0008006" key="3">
    <source>
        <dbReference type="Google" id="ProtNLM"/>
    </source>
</evidence>
<dbReference type="Gene3D" id="3.40.50.300">
    <property type="entry name" value="P-loop containing nucleotide triphosphate hydrolases"/>
    <property type="match status" value="1"/>
</dbReference>
<proteinExistence type="predicted"/>
<dbReference type="AlphaFoldDB" id="A0A927JEE7"/>
<dbReference type="InterPro" id="IPR027417">
    <property type="entry name" value="P-loop_NTPase"/>
</dbReference>
<reference evidence="1" key="1">
    <citation type="submission" date="2020-09" db="EMBL/GenBank/DDBJ databases">
        <title>Hoyosella lacisalsi sp. nov., a halotolerant actinobacterium isolated from soil of Lake Gudzhirganskoe.</title>
        <authorList>
            <person name="Yang Q."/>
            <person name="Guo P.Y."/>
            <person name="Liu S.W."/>
            <person name="Li F.N."/>
            <person name="Sun C.H."/>
        </authorList>
    </citation>
    <scope>NUCLEOTIDE SEQUENCE</scope>
    <source>
        <strain evidence="1">G463</strain>
    </source>
</reference>
<dbReference type="SUPFAM" id="SSF52540">
    <property type="entry name" value="P-loop containing nucleoside triphosphate hydrolases"/>
    <property type="match status" value="1"/>
</dbReference>
<dbReference type="EMBL" id="JACYWE010000009">
    <property type="protein sequence ID" value="MBD8507583.1"/>
    <property type="molecule type" value="Genomic_DNA"/>
</dbReference>
<sequence>MTVVYLHIGTDKTGTTAIQQALSQSARALREHGILYPRTGRVGHAHYLLSSALGFTSAPKRSTPTIRARIPALQQKLANEIRRSRAATVIISSEMFVNEQDPALARELLAPFDTRIIVYLRRHDKWWESAYRESVKRLPGPPWESSAESFIDFHQRRNSTRADYRHLISRWADQFGTAALIVRPFERQQNQPDIVADFLRAANQPELADSRLIQPPMANIALDNQTMALIDTYQRSRMPQRVRKRLITHAMDNPVGTTHAPTISPARRAQLIEDNRDDYEWIARTFLRRADGKLFLDPMPREDAAWASPGPLDTRIIAEHAMSALTARRITRRNLGRLGRGAYYRLRMARR</sequence>
<name>A0A927JEE7_9ACTN</name>
<gene>
    <name evidence="1" type="ORF">HT102_13935</name>
</gene>
<keyword evidence="2" id="KW-1185">Reference proteome</keyword>